<accession>A0A8X6H0Q1</accession>
<dbReference type="Proteomes" id="UP000887116">
    <property type="component" value="Unassembled WGS sequence"/>
</dbReference>
<dbReference type="EMBL" id="BMAO01036956">
    <property type="protein sequence ID" value="GFR14294.1"/>
    <property type="molecule type" value="Genomic_DNA"/>
</dbReference>
<evidence type="ECO:0000313" key="1">
    <source>
        <dbReference type="EMBL" id="GFR14294.1"/>
    </source>
</evidence>
<comment type="caution">
    <text evidence="1">The sequence shown here is derived from an EMBL/GenBank/DDBJ whole genome shotgun (WGS) entry which is preliminary data.</text>
</comment>
<evidence type="ECO:0000313" key="2">
    <source>
        <dbReference type="Proteomes" id="UP000887116"/>
    </source>
</evidence>
<gene>
    <name evidence="1" type="ORF">TNCT_15701</name>
</gene>
<reference evidence="1" key="1">
    <citation type="submission" date="2020-07" db="EMBL/GenBank/DDBJ databases">
        <title>Multicomponent nature underlies the extraordinary mechanical properties of spider dragline silk.</title>
        <authorList>
            <person name="Kono N."/>
            <person name="Nakamura H."/>
            <person name="Mori M."/>
            <person name="Yoshida Y."/>
            <person name="Ohtoshi R."/>
            <person name="Malay A.D."/>
            <person name="Moran D.A.P."/>
            <person name="Tomita M."/>
            <person name="Numata K."/>
            <person name="Arakawa K."/>
        </authorList>
    </citation>
    <scope>NUCLEOTIDE SEQUENCE</scope>
</reference>
<protein>
    <submittedName>
        <fullName evidence="1">Uncharacterized protein</fullName>
    </submittedName>
</protein>
<keyword evidence="2" id="KW-1185">Reference proteome</keyword>
<sequence length="89" mass="10634">MRHLKSPQTLRERQHAYQHYELFIYLNSKDSVYYSSNNEAEGQTGISQRESLVFNHCDKTDRTCLKRRNVILFPSLLQLKNKEEEEKNS</sequence>
<name>A0A8X6H0Q1_TRICU</name>
<organism evidence="1 2">
    <name type="scientific">Trichonephila clavata</name>
    <name type="common">Joro spider</name>
    <name type="synonym">Nephila clavata</name>
    <dbReference type="NCBI Taxonomy" id="2740835"/>
    <lineage>
        <taxon>Eukaryota</taxon>
        <taxon>Metazoa</taxon>
        <taxon>Ecdysozoa</taxon>
        <taxon>Arthropoda</taxon>
        <taxon>Chelicerata</taxon>
        <taxon>Arachnida</taxon>
        <taxon>Araneae</taxon>
        <taxon>Araneomorphae</taxon>
        <taxon>Entelegynae</taxon>
        <taxon>Araneoidea</taxon>
        <taxon>Nephilidae</taxon>
        <taxon>Trichonephila</taxon>
    </lineage>
</organism>
<dbReference type="AlphaFoldDB" id="A0A8X6H0Q1"/>
<proteinExistence type="predicted"/>